<accession>A0A160DEC9</accession>
<dbReference type="RefSeq" id="YP_009269128.1">
    <property type="nucleotide sequence ID" value="NC_030696.1"/>
</dbReference>
<keyword evidence="2" id="KW-1185">Reference proteome</keyword>
<gene>
    <name evidence="1" type="primary">7</name>
    <name evidence="1" type="ORF">PBI_SMOOTHIE_7</name>
</gene>
<evidence type="ECO:0000313" key="2">
    <source>
        <dbReference type="Proteomes" id="UP000201458"/>
    </source>
</evidence>
<evidence type="ECO:0000313" key="1">
    <source>
        <dbReference type="EMBL" id="ANA86171.1"/>
    </source>
</evidence>
<dbReference type="KEGG" id="vg:28378471"/>
<dbReference type="PROSITE" id="PS51257">
    <property type="entry name" value="PROKAR_LIPOPROTEIN"/>
    <property type="match status" value="1"/>
</dbReference>
<sequence>MNKRTNAAVAGVIAGVLLLSGCGDIIQSGEVIEKDDRRLIGKVVSKNNLKLRDCVTRNDEGQCRTSWIRVDDRTYESTKVGDWHQHTDG</sequence>
<protein>
    <recommendedName>
        <fullName evidence="3">Lipoprotein</fullName>
    </recommendedName>
</protein>
<proteinExistence type="predicted"/>
<dbReference type="GeneID" id="28378471"/>
<reference evidence="1 2" key="1">
    <citation type="submission" date="2016-03" db="EMBL/GenBank/DDBJ databases">
        <authorList>
            <person name="Montgomery M.T."/>
            <person name="Guerrero C.A."/>
            <person name="Mavrich T.N."/>
            <person name="Pope W.H."/>
            <person name="Garlena R.A."/>
            <person name="Russell D.A."/>
            <person name="Jacobs-Sera D."/>
            <person name="Hendrix R.W."/>
            <person name="Hatfull G.F."/>
        </authorList>
    </citation>
    <scope>NUCLEOTIDE SEQUENCE [LARGE SCALE GENOMIC DNA]</scope>
</reference>
<dbReference type="Proteomes" id="UP000201458">
    <property type="component" value="Segment"/>
</dbReference>
<dbReference type="EMBL" id="KU998244">
    <property type="protein sequence ID" value="ANA86171.1"/>
    <property type="molecule type" value="Genomic_DNA"/>
</dbReference>
<evidence type="ECO:0008006" key="3">
    <source>
        <dbReference type="Google" id="ProtNLM"/>
    </source>
</evidence>
<organism evidence="1 2">
    <name type="scientific">Gordonia phage Smoothie</name>
    <dbReference type="NCBI Taxonomy" id="1838078"/>
    <lineage>
        <taxon>Viruses</taxon>
        <taxon>Duplodnaviria</taxon>
        <taxon>Heunggongvirae</taxon>
        <taxon>Uroviricota</taxon>
        <taxon>Caudoviricetes</taxon>
        <taxon>Smoothievirus</taxon>
        <taxon>Smoothievirus smoothie</taxon>
    </lineage>
</organism>
<name>A0A160DEC9_9CAUD</name>